<dbReference type="GO" id="GO:0008757">
    <property type="term" value="F:S-adenosylmethionine-dependent methyltransferase activity"/>
    <property type="evidence" value="ECO:0007669"/>
    <property type="project" value="InterPro"/>
</dbReference>
<keyword evidence="3" id="KW-1185">Reference proteome</keyword>
<name>A0A0D6MH72_9PROT</name>
<keyword evidence="2" id="KW-0808">Transferase</keyword>
<protein>
    <submittedName>
        <fullName evidence="2">Methyltransferase Type</fullName>
    </submittedName>
</protein>
<accession>A0A0D6MH72</accession>
<organism evidence="2 3">
    <name type="scientific">Tanticharoenia sakaeratensis NBRC 103193</name>
    <dbReference type="NCBI Taxonomy" id="1231623"/>
    <lineage>
        <taxon>Bacteria</taxon>
        <taxon>Pseudomonadati</taxon>
        <taxon>Pseudomonadota</taxon>
        <taxon>Alphaproteobacteria</taxon>
        <taxon>Acetobacterales</taxon>
        <taxon>Acetobacteraceae</taxon>
        <taxon>Tanticharoenia</taxon>
    </lineage>
</organism>
<dbReference type="SUPFAM" id="SSF53335">
    <property type="entry name" value="S-adenosyl-L-methionine-dependent methyltransferases"/>
    <property type="match status" value="1"/>
</dbReference>
<keyword evidence="2" id="KW-0489">Methyltransferase</keyword>
<reference evidence="2 3" key="1">
    <citation type="submission" date="2012-10" db="EMBL/GenBank/DDBJ databases">
        <title>Genome sequencing of Tanticharoenia sakaeratensis NBRC 103193.</title>
        <authorList>
            <person name="Azuma Y."/>
            <person name="Hadano H."/>
            <person name="Hirakawa H."/>
            <person name="Matsushita K."/>
        </authorList>
    </citation>
    <scope>NUCLEOTIDE SEQUENCE [LARGE SCALE GENOMIC DNA]</scope>
    <source>
        <strain evidence="2 3">NBRC 103193</strain>
    </source>
</reference>
<dbReference type="GO" id="GO:0032259">
    <property type="term" value="P:methylation"/>
    <property type="evidence" value="ECO:0007669"/>
    <property type="project" value="UniProtKB-KW"/>
</dbReference>
<proteinExistence type="predicted"/>
<dbReference type="STRING" id="1231623.Tasa_003_024"/>
<dbReference type="Pfam" id="PF08241">
    <property type="entry name" value="Methyltransf_11"/>
    <property type="match status" value="1"/>
</dbReference>
<evidence type="ECO:0000313" key="3">
    <source>
        <dbReference type="Proteomes" id="UP000032679"/>
    </source>
</evidence>
<comment type="caution">
    <text evidence="2">The sequence shown here is derived from an EMBL/GenBank/DDBJ whole genome shotgun (WGS) entry which is preliminary data.</text>
</comment>
<dbReference type="EMBL" id="BALE01000003">
    <property type="protein sequence ID" value="GAN52846.1"/>
    <property type="molecule type" value="Genomic_DNA"/>
</dbReference>
<evidence type="ECO:0000313" key="2">
    <source>
        <dbReference type="EMBL" id="GAN52846.1"/>
    </source>
</evidence>
<feature type="domain" description="Methyltransferase type 11" evidence="1">
    <location>
        <begin position="30"/>
        <end position="76"/>
    </location>
</feature>
<dbReference type="Gene3D" id="3.40.50.150">
    <property type="entry name" value="Vaccinia Virus protein VP39"/>
    <property type="match status" value="1"/>
</dbReference>
<dbReference type="Proteomes" id="UP000032679">
    <property type="component" value="Unassembled WGS sequence"/>
</dbReference>
<dbReference type="InterPro" id="IPR013216">
    <property type="entry name" value="Methyltransf_11"/>
</dbReference>
<evidence type="ECO:0000259" key="1">
    <source>
        <dbReference type="Pfam" id="PF08241"/>
    </source>
</evidence>
<dbReference type="CDD" id="cd02440">
    <property type="entry name" value="AdoMet_MTases"/>
    <property type="match status" value="1"/>
</dbReference>
<sequence>MFLDVGAGLRDTVSDSMVNADIFDALSTDVVCVGEKLPFEDAQFDFVLCAATLEHTKRPWEVAAEICRVLKPGGIVRIDYPFLQPVHGYPSHYFNATPEGSISLFEKWCELRYSIVEKHFHPVHSLRWMLKEWKNGLPNAAGDRFGGMTVNDFLSGDISHLLMQDVCTDLDPAVEKVICSGTTLEAVKKSGDHYYASEREERLAEVAQQRARDIDTIRSSTSWKITAPLRAAIAAMRAIRSRKH</sequence>
<dbReference type="InterPro" id="IPR029063">
    <property type="entry name" value="SAM-dependent_MTases_sf"/>
</dbReference>
<dbReference type="AlphaFoldDB" id="A0A0D6MH72"/>
<gene>
    <name evidence="2" type="ORF">Tasa_003_024</name>
</gene>